<keyword evidence="2" id="KW-1185">Reference proteome</keyword>
<gene>
    <name evidence="1" type="ORF">NPE20_02255</name>
</gene>
<sequence length="134" mass="14661">MELIEIINSAKQLNVHEARIENSKITMSCINGLEMNDVSATSVKISDANLSDLEINGAQMGGAYIHSIGMPPEGHMYYDPNAKQRPLKFEDCDLHGSTITDCNLSDIAISDCNLTGMTINGILVEELLRAYNSK</sequence>
<dbReference type="Proteomes" id="UP001204376">
    <property type="component" value="Unassembled WGS sequence"/>
</dbReference>
<dbReference type="Gene3D" id="2.160.20.80">
    <property type="entry name" value="E3 ubiquitin-protein ligase SopA"/>
    <property type="match status" value="1"/>
</dbReference>
<accession>A0ABT1SX19</accession>
<dbReference type="Pfam" id="PF00805">
    <property type="entry name" value="Pentapeptide"/>
    <property type="match status" value="1"/>
</dbReference>
<evidence type="ECO:0000313" key="2">
    <source>
        <dbReference type="Proteomes" id="UP001204376"/>
    </source>
</evidence>
<dbReference type="RefSeq" id="WP_256536970.1">
    <property type="nucleotide sequence ID" value="NZ_JANHOH010000001.1"/>
</dbReference>
<proteinExistence type="predicted"/>
<dbReference type="InterPro" id="IPR001646">
    <property type="entry name" value="5peptide_repeat"/>
</dbReference>
<dbReference type="EMBL" id="JANHOH010000001">
    <property type="protein sequence ID" value="MCQ6956758.1"/>
    <property type="molecule type" value="Genomic_DNA"/>
</dbReference>
<comment type="caution">
    <text evidence="1">The sequence shown here is derived from an EMBL/GenBank/DDBJ whole genome shotgun (WGS) entry which is preliminary data.</text>
</comment>
<evidence type="ECO:0000313" key="1">
    <source>
        <dbReference type="EMBL" id="MCQ6956758.1"/>
    </source>
</evidence>
<name>A0ABT1SX19_9SPHI</name>
<reference evidence="1 2" key="1">
    <citation type="submission" date="2022-07" db="EMBL/GenBank/DDBJ databases">
        <title>Mucilaginibacter sp. JC4.</title>
        <authorList>
            <person name="Le V."/>
            <person name="Ko S.-R."/>
            <person name="Ahn C.-Y."/>
            <person name="Oh H.-M."/>
        </authorList>
    </citation>
    <scope>NUCLEOTIDE SEQUENCE [LARGE SCALE GENOMIC DNA]</scope>
    <source>
        <strain evidence="1 2">JC4</strain>
    </source>
</reference>
<protein>
    <submittedName>
        <fullName evidence="1">Pentapeptide repeat-containing protein</fullName>
    </submittedName>
</protein>
<organism evidence="1 2">
    <name type="scientific">Mucilaginibacter aquariorum</name>
    <dbReference type="NCBI Taxonomy" id="2967225"/>
    <lineage>
        <taxon>Bacteria</taxon>
        <taxon>Pseudomonadati</taxon>
        <taxon>Bacteroidota</taxon>
        <taxon>Sphingobacteriia</taxon>
        <taxon>Sphingobacteriales</taxon>
        <taxon>Sphingobacteriaceae</taxon>
        <taxon>Mucilaginibacter</taxon>
    </lineage>
</organism>
<dbReference type="SUPFAM" id="SSF141571">
    <property type="entry name" value="Pentapeptide repeat-like"/>
    <property type="match status" value="1"/>
</dbReference>